<dbReference type="KEGG" id="rgi:RGI145_15650"/>
<evidence type="ECO:0000313" key="4">
    <source>
        <dbReference type="Proteomes" id="UP000185494"/>
    </source>
</evidence>
<feature type="domain" description="DUF1468" evidence="2">
    <location>
        <begin position="15"/>
        <end position="154"/>
    </location>
</feature>
<name>A0A1L7AHU8_9PROT</name>
<keyword evidence="1" id="KW-0812">Transmembrane</keyword>
<reference evidence="3 4" key="1">
    <citation type="submission" date="2016-05" db="EMBL/GenBank/DDBJ databases">
        <title>Complete Genome and Methylome Analysis of Psychrotrophic Bacterial Isolates from Antarctic Lake Untersee.</title>
        <authorList>
            <person name="Fomenkov A."/>
            <person name="Akimov V.N."/>
            <person name="Vasilyeva L.V."/>
            <person name="Andersen D."/>
            <person name="Vincze T."/>
            <person name="Roberts R.J."/>
        </authorList>
    </citation>
    <scope>NUCLEOTIDE SEQUENCE [LARGE SCALE GENOMIC DNA]</scope>
    <source>
        <strain evidence="3 4">U14-5</strain>
    </source>
</reference>
<dbReference type="AlphaFoldDB" id="A0A1L7AHU8"/>
<evidence type="ECO:0000259" key="2">
    <source>
        <dbReference type="Pfam" id="PF07331"/>
    </source>
</evidence>
<keyword evidence="1" id="KW-1133">Transmembrane helix</keyword>
<dbReference type="InterPro" id="IPR009936">
    <property type="entry name" value="DUF1468"/>
</dbReference>
<evidence type="ECO:0000256" key="1">
    <source>
        <dbReference type="SAM" id="Phobius"/>
    </source>
</evidence>
<feature type="transmembrane region" description="Helical" evidence="1">
    <location>
        <begin position="132"/>
        <end position="156"/>
    </location>
</feature>
<dbReference type="STRING" id="257708.RGI145_15650"/>
<keyword evidence="1" id="KW-0472">Membrane</keyword>
<feature type="transmembrane region" description="Helical" evidence="1">
    <location>
        <begin position="87"/>
        <end position="120"/>
    </location>
</feature>
<dbReference type="Proteomes" id="UP000185494">
    <property type="component" value="Chromosome 1"/>
</dbReference>
<gene>
    <name evidence="3" type="ORF">RGI145_15650</name>
</gene>
<organism evidence="3 4">
    <name type="scientific">Roseomonas gilardii</name>
    <dbReference type="NCBI Taxonomy" id="257708"/>
    <lineage>
        <taxon>Bacteria</taxon>
        <taxon>Pseudomonadati</taxon>
        <taxon>Pseudomonadota</taxon>
        <taxon>Alphaproteobacteria</taxon>
        <taxon>Acetobacterales</taxon>
        <taxon>Roseomonadaceae</taxon>
        <taxon>Roseomonas</taxon>
    </lineage>
</organism>
<sequence length="161" mass="17498">MNKLTSPQFRDYCSSFILLALGLASAYHAQSYQIGSFTRMGPGFFPLALGLILALTGAMLLGATFLRKMDPAEARGKLVRLPAEWRGWICICLSVVAFAVLGEETGLVPATFACVFIAALGDRENRLHEVLLLAAGVTIAGVLVFWWGLGILFPLFSRNFL</sequence>
<accession>A0A1L7AHU8</accession>
<feature type="transmembrane region" description="Helical" evidence="1">
    <location>
        <begin position="47"/>
        <end position="66"/>
    </location>
</feature>
<dbReference type="EMBL" id="CP015583">
    <property type="protein sequence ID" value="APT58332.1"/>
    <property type="molecule type" value="Genomic_DNA"/>
</dbReference>
<dbReference type="RefSeq" id="WP_075799100.1">
    <property type="nucleotide sequence ID" value="NZ_CP015583.1"/>
</dbReference>
<protein>
    <recommendedName>
        <fullName evidence="2">DUF1468 domain-containing protein</fullName>
    </recommendedName>
</protein>
<dbReference type="Pfam" id="PF07331">
    <property type="entry name" value="TctB"/>
    <property type="match status" value="1"/>
</dbReference>
<evidence type="ECO:0000313" key="3">
    <source>
        <dbReference type="EMBL" id="APT58332.1"/>
    </source>
</evidence>
<proteinExistence type="predicted"/>